<dbReference type="InterPro" id="IPR029058">
    <property type="entry name" value="AB_hydrolase_fold"/>
</dbReference>
<dbReference type="InterPro" id="IPR052558">
    <property type="entry name" value="Siderophore_Hydrolase_D"/>
</dbReference>
<evidence type="ECO:0000256" key="2">
    <source>
        <dbReference type="ARBA" id="ARBA00022801"/>
    </source>
</evidence>
<dbReference type="Gene3D" id="3.40.50.1820">
    <property type="entry name" value="alpha/beta hydrolase"/>
    <property type="match status" value="1"/>
</dbReference>
<gene>
    <name evidence="3" type="ORF">GIS00_20195</name>
</gene>
<accession>A0A7K1FTX0</accession>
<evidence type="ECO:0000313" key="3">
    <source>
        <dbReference type="EMBL" id="MTD16264.1"/>
    </source>
</evidence>
<name>A0A7K1FTX0_9ACTN</name>
<sequence>MAHRILDSISSFEIEAPYGTTYHISTLDPVEHDRPLPVVLVLDADLYFGIAAQTYGYLQPFAEVRTALVVGIGYGTTVGETIGLRTQDLTPPVSTGHPVTAQVAAYAGAGEADRFLDLLTGPVLDALAERYPTIDRDDVTLIGHSLGGLLVGHALLTRPGAFRGYCLLSPSVWWDDSALLSAVPASWDGVQPQVFVSVGGQEQDLPDEVPAGRPEMTLDQVHQWISALRMVDGAADLVARLRAAGLPVEHRVFDGESHSSVVPPAITRSLLTMLSPLSPLSPRSRPS</sequence>
<dbReference type="InterPro" id="IPR000801">
    <property type="entry name" value="Esterase-like"/>
</dbReference>
<dbReference type="EMBL" id="WLYK01000009">
    <property type="protein sequence ID" value="MTD16264.1"/>
    <property type="molecule type" value="Genomic_DNA"/>
</dbReference>
<dbReference type="SUPFAM" id="SSF53474">
    <property type="entry name" value="alpha/beta-Hydrolases"/>
    <property type="match status" value="1"/>
</dbReference>
<comment type="similarity">
    <text evidence="1">Belongs to the esterase D family.</text>
</comment>
<keyword evidence="4" id="KW-1185">Reference proteome</keyword>
<comment type="caution">
    <text evidence="3">The sequence shown here is derived from an EMBL/GenBank/DDBJ whole genome shotgun (WGS) entry which is preliminary data.</text>
</comment>
<evidence type="ECO:0000256" key="1">
    <source>
        <dbReference type="ARBA" id="ARBA00005622"/>
    </source>
</evidence>
<dbReference type="GO" id="GO:0016788">
    <property type="term" value="F:hydrolase activity, acting on ester bonds"/>
    <property type="evidence" value="ECO:0007669"/>
    <property type="project" value="TreeGrafter"/>
</dbReference>
<dbReference type="RefSeq" id="WP_154770281.1">
    <property type="nucleotide sequence ID" value="NZ_WLYK01000009.1"/>
</dbReference>
<reference evidence="3 4" key="1">
    <citation type="submission" date="2019-11" db="EMBL/GenBank/DDBJ databases">
        <authorList>
            <person name="Jiang L.-Q."/>
        </authorList>
    </citation>
    <scope>NUCLEOTIDE SEQUENCE [LARGE SCALE GENOMIC DNA]</scope>
    <source>
        <strain evidence="3 4">YIM 132087</strain>
    </source>
</reference>
<keyword evidence="2" id="KW-0378">Hydrolase</keyword>
<dbReference type="PANTHER" id="PTHR40841">
    <property type="entry name" value="SIDEROPHORE TRIACETYLFUSARININE C ESTERASE"/>
    <property type="match status" value="1"/>
</dbReference>
<dbReference type="PANTHER" id="PTHR40841:SF2">
    <property type="entry name" value="SIDEROPHORE-DEGRADING ESTERASE (EUROFUNG)"/>
    <property type="match status" value="1"/>
</dbReference>
<dbReference type="AlphaFoldDB" id="A0A7K1FTX0"/>
<evidence type="ECO:0000313" key="4">
    <source>
        <dbReference type="Proteomes" id="UP000460221"/>
    </source>
</evidence>
<dbReference type="Pfam" id="PF00756">
    <property type="entry name" value="Esterase"/>
    <property type="match status" value="1"/>
</dbReference>
<protein>
    <submittedName>
        <fullName evidence="3">Prolyl oligopeptidase family serine peptidase</fullName>
    </submittedName>
</protein>
<dbReference type="Proteomes" id="UP000460221">
    <property type="component" value="Unassembled WGS sequence"/>
</dbReference>
<organism evidence="3 4">
    <name type="scientific">Nakamurella alba</name>
    <dbReference type="NCBI Taxonomy" id="2665158"/>
    <lineage>
        <taxon>Bacteria</taxon>
        <taxon>Bacillati</taxon>
        <taxon>Actinomycetota</taxon>
        <taxon>Actinomycetes</taxon>
        <taxon>Nakamurellales</taxon>
        <taxon>Nakamurellaceae</taxon>
        <taxon>Nakamurella</taxon>
    </lineage>
</organism>
<proteinExistence type="inferred from homology"/>